<evidence type="ECO:0000256" key="2">
    <source>
        <dbReference type="ARBA" id="ARBA00004906"/>
    </source>
</evidence>
<dbReference type="OrthoDB" id="4788989at2759"/>
<comment type="domain">
    <text evidence="10">The RING-type zinc finger domain is essential for ubiquitin ligase activity.</text>
</comment>
<dbReference type="GO" id="GO:0016567">
    <property type="term" value="P:protein ubiquitination"/>
    <property type="evidence" value="ECO:0007669"/>
    <property type="project" value="UniProtKB-UniPathway"/>
</dbReference>
<dbReference type="GO" id="GO:0043161">
    <property type="term" value="P:proteasome-mediated ubiquitin-dependent protein catabolic process"/>
    <property type="evidence" value="ECO:0007669"/>
    <property type="project" value="TreeGrafter"/>
</dbReference>
<keyword evidence="8 10" id="KW-0862">Zinc</keyword>
<dbReference type="OMA" id="CKRIVYR"/>
<dbReference type="STRING" id="136037.A0A067QGR6"/>
<dbReference type="SUPFAM" id="SSF57850">
    <property type="entry name" value="RING/U-box"/>
    <property type="match status" value="1"/>
</dbReference>
<keyword evidence="7 10" id="KW-0833">Ubl conjugation pathway</keyword>
<dbReference type="EC" id="2.3.2.27" evidence="10"/>
<comment type="similarity">
    <text evidence="3 10">Belongs to the SINA (Seven in absentia) family.</text>
</comment>
<comment type="catalytic activity">
    <reaction evidence="1 10">
        <text>S-ubiquitinyl-[E2 ubiquitin-conjugating enzyme]-L-cysteine + [acceptor protein]-L-lysine = [E2 ubiquitin-conjugating enzyme]-L-cysteine + N(6)-ubiquitinyl-[acceptor protein]-L-lysine.</text>
        <dbReference type="EC" id="2.3.2.27"/>
    </reaction>
</comment>
<dbReference type="eggNOG" id="KOG3002">
    <property type="taxonomic scope" value="Eukaryota"/>
</dbReference>
<dbReference type="GO" id="GO:0005737">
    <property type="term" value="C:cytoplasm"/>
    <property type="evidence" value="ECO:0007669"/>
    <property type="project" value="InterPro"/>
</dbReference>
<accession>A0A067QGR6</accession>
<dbReference type="EMBL" id="KK853480">
    <property type="protein sequence ID" value="KDR07293.1"/>
    <property type="molecule type" value="Genomic_DNA"/>
</dbReference>
<reference evidence="13 14" key="1">
    <citation type="journal article" date="2014" name="Nat. Commun.">
        <title>Molecular traces of alternative social organization in a termite genome.</title>
        <authorList>
            <person name="Terrapon N."/>
            <person name="Li C."/>
            <person name="Robertson H.M."/>
            <person name="Ji L."/>
            <person name="Meng X."/>
            <person name="Booth W."/>
            <person name="Chen Z."/>
            <person name="Childers C.P."/>
            <person name="Glastad K.M."/>
            <person name="Gokhale K."/>
            <person name="Gowin J."/>
            <person name="Gronenberg W."/>
            <person name="Hermansen R.A."/>
            <person name="Hu H."/>
            <person name="Hunt B.G."/>
            <person name="Huylmans A.K."/>
            <person name="Khalil S.M."/>
            <person name="Mitchell R.D."/>
            <person name="Munoz-Torres M.C."/>
            <person name="Mustard J.A."/>
            <person name="Pan H."/>
            <person name="Reese J.T."/>
            <person name="Scharf M.E."/>
            <person name="Sun F."/>
            <person name="Vogel H."/>
            <person name="Xiao J."/>
            <person name="Yang W."/>
            <person name="Yang Z."/>
            <person name="Yang Z."/>
            <person name="Zhou J."/>
            <person name="Zhu J."/>
            <person name="Brent C.S."/>
            <person name="Elsik C.G."/>
            <person name="Goodisman M.A."/>
            <person name="Liberles D.A."/>
            <person name="Roe R.M."/>
            <person name="Vargo E.L."/>
            <person name="Vilcinskas A."/>
            <person name="Wang J."/>
            <person name="Bornberg-Bauer E."/>
            <person name="Korb J."/>
            <person name="Zhang G."/>
            <person name="Liebig J."/>
        </authorList>
    </citation>
    <scope>NUCLEOTIDE SEQUENCE [LARGE SCALE GENOMIC DNA]</scope>
    <source>
        <tissue evidence="13">Whole organism</tissue>
    </source>
</reference>
<dbReference type="UniPathway" id="UPA00143"/>
<dbReference type="Proteomes" id="UP000027135">
    <property type="component" value="Unassembled WGS sequence"/>
</dbReference>
<evidence type="ECO:0000313" key="13">
    <source>
        <dbReference type="EMBL" id="KDR07293.1"/>
    </source>
</evidence>
<feature type="domain" description="SIAH-type" evidence="12">
    <location>
        <begin position="76"/>
        <end position="139"/>
    </location>
</feature>
<gene>
    <name evidence="13" type="ORF">L798_03014</name>
</gene>
<dbReference type="PANTHER" id="PTHR45877:SF2">
    <property type="entry name" value="E3 UBIQUITIN-PROTEIN LIGASE SINA-RELATED"/>
    <property type="match status" value="1"/>
</dbReference>
<keyword evidence="6 9" id="KW-0863">Zinc-finger</keyword>
<dbReference type="Gene3D" id="3.30.40.10">
    <property type="entry name" value="Zinc/RING finger domain, C3HC4 (zinc finger)"/>
    <property type="match status" value="2"/>
</dbReference>
<evidence type="ECO:0000313" key="14">
    <source>
        <dbReference type="Proteomes" id="UP000027135"/>
    </source>
</evidence>
<keyword evidence="5 10" id="KW-0479">Metal-binding</keyword>
<dbReference type="InterPro" id="IPR013083">
    <property type="entry name" value="Znf_RING/FYVE/PHD"/>
</dbReference>
<dbReference type="GO" id="GO:0061630">
    <property type="term" value="F:ubiquitin protein ligase activity"/>
    <property type="evidence" value="ECO:0007669"/>
    <property type="project" value="UniProtKB-EC"/>
</dbReference>
<evidence type="ECO:0000256" key="4">
    <source>
        <dbReference type="ARBA" id="ARBA00022679"/>
    </source>
</evidence>
<dbReference type="SUPFAM" id="SSF49599">
    <property type="entry name" value="TRAF domain-like"/>
    <property type="match status" value="1"/>
</dbReference>
<dbReference type="InterPro" id="IPR049548">
    <property type="entry name" value="Sina-like_RING"/>
</dbReference>
<dbReference type="Pfam" id="PF21361">
    <property type="entry name" value="Sina_ZnF"/>
    <property type="match status" value="1"/>
</dbReference>
<dbReference type="InterPro" id="IPR004162">
    <property type="entry name" value="SINA-like_animal"/>
</dbReference>
<evidence type="ECO:0000256" key="10">
    <source>
        <dbReference type="RuleBase" id="RU201113"/>
    </source>
</evidence>
<sequence length="263" mass="30077">MPNSVEKFPMDEDLSNSVLKELECPVCMEYMVSPITMCESGHNICNRCGPKVKKCATCRQPLLSTRNFTLENLAKTIKYPCRNRKTGCEEAFPLDQITHHQTVCLHRFYDCPLAKAPGNLCLWQGPRSEIKRHIDINHKLRVTEAIATLSVFIKAFNPTYKYCRVIYTLGEIFYQQFDVSADNFCFVVQYVGPEAEASRYKYQLTLKSPCGPEKIKVSQVTQGVKVSTDDIRQSGKCIKLPYDVVKNFLENDDLKFEMSISEV</sequence>
<proteinExistence type="inferred from homology"/>
<dbReference type="PROSITE" id="PS50089">
    <property type="entry name" value="ZF_RING_2"/>
    <property type="match status" value="1"/>
</dbReference>
<dbReference type="AlphaFoldDB" id="A0A067QGR6"/>
<evidence type="ECO:0000256" key="3">
    <source>
        <dbReference type="ARBA" id="ARBA00009119"/>
    </source>
</evidence>
<dbReference type="GO" id="GO:0008270">
    <property type="term" value="F:zinc ion binding"/>
    <property type="evidence" value="ECO:0007669"/>
    <property type="project" value="UniProtKB-KW"/>
</dbReference>
<name>A0A067QGR6_ZOONE</name>
<evidence type="ECO:0000256" key="8">
    <source>
        <dbReference type="ARBA" id="ARBA00022833"/>
    </source>
</evidence>
<comment type="function">
    <text evidence="10">E3 ubiquitin-protein ligase that mediates ubiquitination and subsequent proteasomal degradation of target proteins. E3 ubiquitin ligases accept ubiquitin from an E2 ubiquitin-conjugating enzyme in the form of a thioester and then directly transfers the ubiquitin to targeted substrates.</text>
</comment>
<evidence type="ECO:0000256" key="1">
    <source>
        <dbReference type="ARBA" id="ARBA00000900"/>
    </source>
</evidence>
<dbReference type="Gene3D" id="2.60.210.10">
    <property type="entry name" value="Apoptosis, Tumor Necrosis Factor Receptor Associated Protein 2, Chain A"/>
    <property type="match status" value="1"/>
</dbReference>
<dbReference type="InterPro" id="IPR013010">
    <property type="entry name" value="Znf_SIAH"/>
</dbReference>
<evidence type="ECO:0000256" key="6">
    <source>
        <dbReference type="ARBA" id="ARBA00022771"/>
    </source>
</evidence>
<dbReference type="Pfam" id="PF21362">
    <property type="entry name" value="Sina_RING"/>
    <property type="match status" value="1"/>
</dbReference>
<comment type="domain">
    <text evidence="10">The SBD domain (substrate-binding domain) mediates the interaction with substrate proteins. It is related to the TRAF family.</text>
</comment>
<dbReference type="InterPro" id="IPR001841">
    <property type="entry name" value="Znf_RING"/>
</dbReference>
<keyword evidence="4" id="KW-0808">Transferase</keyword>
<feature type="domain" description="RING-type" evidence="11">
    <location>
        <begin position="24"/>
        <end position="59"/>
    </location>
</feature>
<comment type="pathway">
    <text evidence="2 10">Protein modification; protein ubiquitination.</text>
</comment>
<dbReference type="FunFam" id="3.30.40.10:FF:000041">
    <property type="entry name" value="E3 ubiquitin-protein ligase SINAT3"/>
    <property type="match status" value="1"/>
</dbReference>
<dbReference type="Pfam" id="PF03145">
    <property type="entry name" value="Sina_TRAF"/>
    <property type="match status" value="1"/>
</dbReference>
<dbReference type="PANTHER" id="PTHR45877">
    <property type="entry name" value="E3 UBIQUITIN-PROTEIN LIGASE SIAH2"/>
    <property type="match status" value="1"/>
</dbReference>
<evidence type="ECO:0000259" key="11">
    <source>
        <dbReference type="PROSITE" id="PS50089"/>
    </source>
</evidence>
<keyword evidence="14" id="KW-1185">Reference proteome</keyword>
<evidence type="ECO:0000256" key="7">
    <source>
        <dbReference type="ARBA" id="ARBA00022786"/>
    </source>
</evidence>
<evidence type="ECO:0000256" key="9">
    <source>
        <dbReference type="PROSITE-ProRule" id="PRU00455"/>
    </source>
</evidence>
<evidence type="ECO:0000256" key="5">
    <source>
        <dbReference type="ARBA" id="ARBA00022723"/>
    </source>
</evidence>
<evidence type="ECO:0000259" key="12">
    <source>
        <dbReference type="PROSITE" id="PS51081"/>
    </source>
</evidence>
<organism evidence="13 14">
    <name type="scientific">Zootermopsis nevadensis</name>
    <name type="common">Dampwood termite</name>
    <dbReference type="NCBI Taxonomy" id="136037"/>
    <lineage>
        <taxon>Eukaryota</taxon>
        <taxon>Metazoa</taxon>
        <taxon>Ecdysozoa</taxon>
        <taxon>Arthropoda</taxon>
        <taxon>Hexapoda</taxon>
        <taxon>Insecta</taxon>
        <taxon>Pterygota</taxon>
        <taxon>Neoptera</taxon>
        <taxon>Polyneoptera</taxon>
        <taxon>Dictyoptera</taxon>
        <taxon>Blattodea</taxon>
        <taxon>Blattoidea</taxon>
        <taxon>Termitoidae</taxon>
        <taxon>Termopsidae</taxon>
        <taxon>Zootermopsis</taxon>
    </lineage>
</organism>
<protein>
    <recommendedName>
        <fullName evidence="10">E3 ubiquitin-protein ligase</fullName>
        <ecNumber evidence="10">2.3.2.27</ecNumber>
    </recommendedName>
</protein>
<dbReference type="InterPro" id="IPR008974">
    <property type="entry name" value="TRAF-like"/>
</dbReference>
<dbReference type="InterPro" id="IPR018121">
    <property type="entry name" value="7-in-absentia-prot_TRAF-dom"/>
</dbReference>
<dbReference type="InParanoid" id="A0A067QGR6"/>
<dbReference type="GO" id="GO:0031624">
    <property type="term" value="F:ubiquitin conjugating enzyme binding"/>
    <property type="evidence" value="ECO:0007669"/>
    <property type="project" value="TreeGrafter"/>
</dbReference>
<dbReference type="PROSITE" id="PS51081">
    <property type="entry name" value="ZF_SIAH"/>
    <property type="match status" value="1"/>
</dbReference>